<evidence type="ECO:0000256" key="3">
    <source>
        <dbReference type="ARBA" id="ARBA00022475"/>
    </source>
</evidence>
<dbReference type="PRINTS" id="PR00864">
    <property type="entry name" value="PREPILNPTASE"/>
</dbReference>
<comment type="similarity">
    <text evidence="2 8">Belongs to the peptidase A24 family.</text>
</comment>
<dbReference type="EC" id="2.1.1.-" evidence="9"/>
<protein>
    <recommendedName>
        <fullName evidence="9">Prepilin leader peptidase/N-methyltransferase</fullName>
        <ecNumber evidence="9">2.1.1.-</ecNumber>
        <ecNumber evidence="9">3.4.23.43</ecNumber>
    </recommendedName>
</protein>
<keyword evidence="7 10" id="KW-0472">Membrane</keyword>
<evidence type="ECO:0000256" key="7">
    <source>
        <dbReference type="ARBA" id="ARBA00023136"/>
    </source>
</evidence>
<dbReference type="InterPro" id="IPR010627">
    <property type="entry name" value="Prepilin_pept_A24_N"/>
</dbReference>
<evidence type="ECO:0000256" key="1">
    <source>
        <dbReference type="ARBA" id="ARBA00004429"/>
    </source>
</evidence>
<evidence type="ECO:0000256" key="9">
    <source>
        <dbReference type="RuleBase" id="RU003794"/>
    </source>
</evidence>
<comment type="subcellular location">
    <subcellularLocation>
        <location evidence="1">Cell inner membrane</location>
        <topology evidence="1">Multi-pass membrane protein</topology>
    </subcellularLocation>
    <subcellularLocation>
        <location evidence="9">Cell membrane</location>
        <topology evidence="9">Multi-pass membrane protein</topology>
    </subcellularLocation>
</comment>
<keyword evidence="9" id="KW-0378">Hydrolase</keyword>
<comment type="catalytic activity">
    <reaction evidence="9">
        <text>Typically cleaves a -Gly-|-Phe- bond to release an N-terminal, basic peptide of 5-8 residues from type IV prepilin, and then N-methylates the new N-terminal amino group, the methyl donor being S-adenosyl-L-methionine.</text>
        <dbReference type="EC" id="3.4.23.43"/>
    </reaction>
</comment>
<dbReference type="OrthoDB" id="2087435at2"/>
<dbReference type="PANTHER" id="PTHR30487">
    <property type="entry name" value="TYPE 4 PREPILIN-LIKE PROTEINS LEADER PEPTIDE-PROCESSING ENZYME"/>
    <property type="match status" value="1"/>
</dbReference>
<comment type="caution">
    <text evidence="13">The sequence shown here is derived from an EMBL/GenBank/DDBJ whole genome shotgun (WGS) entry which is preliminary data.</text>
</comment>
<evidence type="ECO:0000259" key="11">
    <source>
        <dbReference type="Pfam" id="PF01478"/>
    </source>
</evidence>
<dbReference type="Pfam" id="PF01478">
    <property type="entry name" value="Peptidase_A24"/>
    <property type="match status" value="1"/>
</dbReference>
<evidence type="ECO:0000259" key="12">
    <source>
        <dbReference type="Pfam" id="PF06750"/>
    </source>
</evidence>
<comment type="function">
    <text evidence="9">Plays an essential role in type IV pili and type II pseudopili formation by proteolytically removing the leader sequence from substrate proteins and subsequently monomethylating the alpha-amino group of the newly exposed N-terminal phenylalanine.</text>
</comment>
<dbReference type="InterPro" id="IPR050882">
    <property type="entry name" value="Prepilin_peptidase/N-MTase"/>
</dbReference>
<keyword evidence="4" id="KW-0997">Cell inner membrane</keyword>
<dbReference type="GO" id="GO:0004190">
    <property type="term" value="F:aspartic-type endopeptidase activity"/>
    <property type="evidence" value="ECO:0007669"/>
    <property type="project" value="UniProtKB-EC"/>
</dbReference>
<keyword evidence="6 10" id="KW-1133">Transmembrane helix</keyword>
<dbReference type="GO" id="GO:0005886">
    <property type="term" value="C:plasma membrane"/>
    <property type="evidence" value="ECO:0007669"/>
    <property type="project" value="UniProtKB-SubCell"/>
</dbReference>
<evidence type="ECO:0000256" key="6">
    <source>
        <dbReference type="ARBA" id="ARBA00022989"/>
    </source>
</evidence>
<dbReference type="Proteomes" id="UP000245469">
    <property type="component" value="Unassembled WGS sequence"/>
</dbReference>
<feature type="transmembrane region" description="Helical" evidence="10">
    <location>
        <begin position="202"/>
        <end position="222"/>
    </location>
</feature>
<reference evidence="13 14" key="1">
    <citation type="submission" date="2018-03" db="EMBL/GenBank/DDBJ databases">
        <title>Genomic Encyclopedia of Archaeal and Bacterial Type Strains, Phase II (KMG-II): from individual species to whole genera.</title>
        <authorList>
            <person name="Goeker M."/>
        </authorList>
    </citation>
    <scope>NUCLEOTIDE SEQUENCE [LARGE SCALE GENOMIC DNA]</scope>
    <source>
        <strain evidence="13 14">DSM 44889</strain>
    </source>
</reference>
<dbReference type="InterPro" id="IPR000045">
    <property type="entry name" value="Prepilin_IV_endopep_pep"/>
</dbReference>
<dbReference type="GO" id="GO:0006465">
    <property type="term" value="P:signal peptide processing"/>
    <property type="evidence" value="ECO:0007669"/>
    <property type="project" value="TreeGrafter"/>
</dbReference>
<dbReference type="PANTHER" id="PTHR30487:SF0">
    <property type="entry name" value="PREPILIN LEADER PEPTIDASE_N-METHYLTRANSFERASE-RELATED"/>
    <property type="match status" value="1"/>
</dbReference>
<dbReference type="GO" id="GO:0008168">
    <property type="term" value="F:methyltransferase activity"/>
    <property type="evidence" value="ECO:0007669"/>
    <property type="project" value="UniProtKB-KW"/>
</dbReference>
<keyword evidence="9" id="KW-0511">Multifunctional enzyme</keyword>
<evidence type="ECO:0000256" key="8">
    <source>
        <dbReference type="RuleBase" id="RU003793"/>
    </source>
</evidence>
<dbReference type="AlphaFoldDB" id="A0A315ZSY9"/>
<organism evidence="13 14">
    <name type="scientific">Quadrisphaera granulorum</name>
    <dbReference type="NCBI Taxonomy" id="317664"/>
    <lineage>
        <taxon>Bacteria</taxon>
        <taxon>Bacillati</taxon>
        <taxon>Actinomycetota</taxon>
        <taxon>Actinomycetes</taxon>
        <taxon>Kineosporiales</taxon>
        <taxon>Kineosporiaceae</taxon>
        <taxon>Quadrisphaera</taxon>
    </lineage>
</organism>
<keyword evidence="14" id="KW-1185">Reference proteome</keyword>
<feature type="transmembrane region" description="Helical" evidence="10">
    <location>
        <begin position="153"/>
        <end position="171"/>
    </location>
</feature>
<keyword evidence="9 13" id="KW-0808">Transferase</keyword>
<proteinExistence type="inferred from homology"/>
<evidence type="ECO:0000313" key="13">
    <source>
        <dbReference type="EMBL" id="PWJ47998.1"/>
    </source>
</evidence>
<accession>A0A315ZSY9</accession>
<evidence type="ECO:0000256" key="10">
    <source>
        <dbReference type="SAM" id="Phobius"/>
    </source>
</evidence>
<feature type="transmembrane region" description="Helical" evidence="10">
    <location>
        <begin position="6"/>
        <end position="26"/>
    </location>
</feature>
<dbReference type="EC" id="3.4.23.43" evidence="9"/>
<feature type="domain" description="Prepilin type IV endopeptidase peptidase" evidence="11">
    <location>
        <begin position="107"/>
        <end position="218"/>
    </location>
</feature>
<evidence type="ECO:0000256" key="2">
    <source>
        <dbReference type="ARBA" id="ARBA00005801"/>
    </source>
</evidence>
<evidence type="ECO:0000256" key="5">
    <source>
        <dbReference type="ARBA" id="ARBA00022692"/>
    </source>
</evidence>
<sequence length="262" mass="27047">MAPEPLLVTSAALLGLLVGSFLNVVVHRVPRGQSVAFPPSACPVCDHRVRARDNVPVLSWLLLRGRCRDCRARISARYPLVEAGTAVAFAVVTAVVGLDWSLPAWLYLTAISVALALIDLDVHRLPDAIVLPSYPVSAVLLTVAALADHRPSALLGALLGAVVLGGIYLALHLARPDGMGLGDVKLAGLLGLHLGWLGWGELAVGGFLAFLLGGLVALPMVLAGRAGRSTALPFGPFMLAGAFAALLAGDALVGAYLDLAGL</sequence>
<feature type="transmembrane region" description="Helical" evidence="10">
    <location>
        <begin position="129"/>
        <end position="147"/>
    </location>
</feature>
<dbReference type="GO" id="GO:0032259">
    <property type="term" value="P:methylation"/>
    <property type="evidence" value="ECO:0007669"/>
    <property type="project" value="UniProtKB-KW"/>
</dbReference>
<keyword evidence="9" id="KW-0645">Protease</keyword>
<dbReference type="InterPro" id="IPR014032">
    <property type="entry name" value="Peptidase_A24A_bac"/>
</dbReference>
<dbReference type="Gene3D" id="1.20.120.1220">
    <property type="match status" value="1"/>
</dbReference>
<dbReference type="EMBL" id="QGDQ01000033">
    <property type="protein sequence ID" value="PWJ47998.1"/>
    <property type="molecule type" value="Genomic_DNA"/>
</dbReference>
<keyword evidence="9 13" id="KW-0489">Methyltransferase</keyword>
<feature type="transmembrane region" description="Helical" evidence="10">
    <location>
        <begin position="234"/>
        <end position="257"/>
    </location>
</feature>
<keyword evidence="5 9" id="KW-0812">Transmembrane</keyword>
<evidence type="ECO:0000256" key="4">
    <source>
        <dbReference type="ARBA" id="ARBA00022519"/>
    </source>
</evidence>
<gene>
    <name evidence="13" type="ORF">BXY45_13322</name>
</gene>
<keyword evidence="3" id="KW-1003">Cell membrane</keyword>
<dbReference type="RefSeq" id="WP_109776187.1">
    <property type="nucleotide sequence ID" value="NZ_QGDQ01000033.1"/>
</dbReference>
<name>A0A315ZSY9_9ACTN</name>
<dbReference type="Pfam" id="PF06750">
    <property type="entry name" value="A24_N_bact"/>
    <property type="match status" value="1"/>
</dbReference>
<feature type="transmembrane region" description="Helical" evidence="10">
    <location>
        <begin position="78"/>
        <end position="98"/>
    </location>
</feature>
<feature type="domain" description="Prepilin peptidase A24 N-terminal" evidence="12">
    <location>
        <begin position="13"/>
        <end position="93"/>
    </location>
</feature>
<evidence type="ECO:0000313" key="14">
    <source>
        <dbReference type="Proteomes" id="UP000245469"/>
    </source>
</evidence>